<dbReference type="GO" id="GO:0080120">
    <property type="term" value="P:CAAX-box protein maturation"/>
    <property type="evidence" value="ECO:0007669"/>
    <property type="project" value="UniProtKB-ARBA"/>
</dbReference>
<evidence type="ECO:0000313" key="3">
    <source>
        <dbReference type="EMBL" id="PIP57088.1"/>
    </source>
</evidence>
<protein>
    <recommendedName>
        <fullName evidence="2">CAAX prenyl protease 2/Lysostaphin resistance protein A-like domain-containing protein</fullName>
    </recommendedName>
</protein>
<proteinExistence type="predicted"/>
<feature type="transmembrane region" description="Helical" evidence="1">
    <location>
        <begin position="173"/>
        <end position="191"/>
    </location>
</feature>
<dbReference type="GO" id="GO:0004175">
    <property type="term" value="F:endopeptidase activity"/>
    <property type="evidence" value="ECO:0007669"/>
    <property type="project" value="UniProtKB-ARBA"/>
</dbReference>
<evidence type="ECO:0000259" key="2">
    <source>
        <dbReference type="Pfam" id="PF02517"/>
    </source>
</evidence>
<comment type="caution">
    <text evidence="3">The sequence shown here is derived from an EMBL/GenBank/DDBJ whole genome shotgun (WGS) entry which is preliminary data.</text>
</comment>
<feature type="transmembrane region" description="Helical" evidence="1">
    <location>
        <begin position="37"/>
        <end position="53"/>
    </location>
</feature>
<feature type="transmembrane region" description="Helical" evidence="1">
    <location>
        <begin position="73"/>
        <end position="94"/>
    </location>
</feature>
<dbReference type="Pfam" id="PF02517">
    <property type="entry name" value="Rce1-like"/>
    <property type="match status" value="1"/>
</dbReference>
<dbReference type="AlphaFoldDB" id="A0A2H0BJA8"/>
<evidence type="ECO:0000313" key="4">
    <source>
        <dbReference type="Proteomes" id="UP000230759"/>
    </source>
</evidence>
<reference evidence="3 4" key="1">
    <citation type="submission" date="2017-09" db="EMBL/GenBank/DDBJ databases">
        <title>Depth-based differentiation of microbial function through sediment-hosted aquifers and enrichment of novel symbionts in the deep terrestrial subsurface.</title>
        <authorList>
            <person name="Probst A.J."/>
            <person name="Ladd B."/>
            <person name="Jarett J.K."/>
            <person name="Geller-Mcgrath D.E."/>
            <person name="Sieber C.M."/>
            <person name="Emerson J.B."/>
            <person name="Anantharaman K."/>
            <person name="Thomas B.C."/>
            <person name="Malmstrom R."/>
            <person name="Stieglmeier M."/>
            <person name="Klingl A."/>
            <person name="Woyke T."/>
            <person name="Ryan C.M."/>
            <person name="Banfield J.F."/>
        </authorList>
    </citation>
    <scope>NUCLEOTIDE SEQUENCE [LARGE SCALE GENOMIC DNA]</scope>
    <source>
        <strain evidence="3">CG22_combo_CG10-13_8_21_14_all_45_10</strain>
    </source>
</reference>
<dbReference type="Proteomes" id="UP000230759">
    <property type="component" value="Unassembled WGS sequence"/>
</dbReference>
<keyword evidence="1" id="KW-0812">Transmembrane</keyword>
<dbReference type="EMBL" id="PCSV01000035">
    <property type="protein sequence ID" value="PIP57088.1"/>
    <property type="molecule type" value="Genomic_DNA"/>
</dbReference>
<feature type="transmembrane region" description="Helical" evidence="1">
    <location>
        <begin position="144"/>
        <end position="166"/>
    </location>
</feature>
<feature type="transmembrane region" description="Helical" evidence="1">
    <location>
        <begin position="197"/>
        <end position="214"/>
    </location>
</feature>
<keyword evidence="1" id="KW-0472">Membrane</keyword>
<sequence>MPKKEIIIKHATWFAVYILLVWGFYRVLFKLPDNFEEVVLKPIIWLIPVFYILKKEKLGLASLGITLQNLFPAIYFSLGLGAVFAIEAVFLNFVKYGSFNFGAYIGPGALLPALGISLATAVSEEVSFRGYIFNRLWWVLKNEWLANLITSFGWALVHIPVAIFVWKLDFSAAMVYLFLTTLFGIGSAFVFSRTKNIVSSILLHVLWSWPIILFR</sequence>
<keyword evidence="1" id="KW-1133">Transmembrane helix</keyword>
<accession>A0A2H0BJA8</accession>
<feature type="transmembrane region" description="Helical" evidence="1">
    <location>
        <begin position="6"/>
        <end position="25"/>
    </location>
</feature>
<feature type="transmembrane region" description="Helical" evidence="1">
    <location>
        <begin position="101"/>
        <end position="124"/>
    </location>
</feature>
<gene>
    <name evidence="3" type="ORF">COX04_01395</name>
</gene>
<evidence type="ECO:0000256" key="1">
    <source>
        <dbReference type="SAM" id="Phobius"/>
    </source>
</evidence>
<organism evidence="3 4">
    <name type="scientific">Candidatus Woesebacteria bacterium CG22_combo_CG10-13_8_21_14_all_45_10</name>
    <dbReference type="NCBI Taxonomy" id="1975060"/>
    <lineage>
        <taxon>Bacteria</taxon>
        <taxon>Candidatus Woeseibacteriota</taxon>
    </lineage>
</organism>
<name>A0A2H0BJA8_9BACT</name>
<dbReference type="InterPro" id="IPR003675">
    <property type="entry name" value="Rce1/LyrA-like_dom"/>
</dbReference>
<feature type="domain" description="CAAX prenyl protease 2/Lysostaphin resistance protein A-like" evidence="2">
    <location>
        <begin position="109"/>
        <end position="209"/>
    </location>
</feature>